<evidence type="ECO:0000259" key="2">
    <source>
        <dbReference type="PROSITE" id="PS50013"/>
    </source>
</evidence>
<feature type="compositionally biased region" description="Low complexity" evidence="1">
    <location>
        <begin position="44"/>
        <end position="56"/>
    </location>
</feature>
<dbReference type="GO" id="GO:0006338">
    <property type="term" value="P:chromatin remodeling"/>
    <property type="evidence" value="ECO:0007669"/>
    <property type="project" value="UniProtKB-ARBA"/>
</dbReference>
<feature type="region of interest" description="Disordered" evidence="1">
    <location>
        <begin position="120"/>
        <end position="142"/>
    </location>
</feature>
<feature type="compositionally biased region" description="Low complexity" evidence="1">
    <location>
        <begin position="397"/>
        <end position="410"/>
    </location>
</feature>
<feature type="compositionally biased region" description="Low complexity" evidence="1">
    <location>
        <begin position="448"/>
        <end position="466"/>
    </location>
</feature>
<feature type="region of interest" description="Disordered" evidence="1">
    <location>
        <begin position="44"/>
        <end position="107"/>
    </location>
</feature>
<dbReference type="SUPFAM" id="SSF54160">
    <property type="entry name" value="Chromo domain-like"/>
    <property type="match status" value="1"/>
</dbReference>
<evidence type="ECO:0000313" key="3">
    <source>
        <dbReference type="EMBL" id="SGY94214.1"/>
    </source>
</evidence>
<keyword evidence="4" id="KW-1185">Reference proteome</keyword>
<feature type="compositionally biased region" description="Low complexity" evidence="1">
    <location>
        <begin position="230"/>
        <end position="242"/>
    </location>
</feature>
<feature type="region of interest" description="Disordered" evidence="1">
    <location>
        <begin position="160"/>
        <end position="472"/>
    </location>
</feature>
<evidence type="ECO:0000256" key="1">
    <source>
        <dbReference type="SAM" id="MobiDB-lite"/>
    </source>
</evidence>
<dbReference type="InterPro" id="IPR016197">
    <property type="entry name" value="Chromo-like_dom_sf"/>
</dbReference>
<feature type="compositionally biased region" description="Acidic residues" evidence="1">
    <location>
        <begin position="94"/>
        <end position="105"/>
    </location>
</feature>
<name>A0A2X0N8U5_9BASI</name>
<proteinExistence type="predicted"/>
<sequence>MPSPGLDSYLAPLQHQRDPPYSPPSQFVSLSQLHSAPAGIQFTNMNMTATTTNNTADSTGRCAKNGSETPSISSVASSSALSLDDLPPNGDAHDDGDEDDDDDGKEELYVVEKIMDDIQSSNGESLYRRWHGYGPQDDTWEPAISFAGTADAILTQYQRTKAKKTKMSPAALTPSSKTSRKSTPAKTTTTKKKAISPATAKAKQPARPRGPPKGGEEKSVEASSEVNTRQSSGSQPPEQPSSTLRVRLKNQQQSASLEPPSNTTPSVSKQAVASKPKNVPPSSEDDTAFSRPSDGLAHSQREREEQAAGIQINGDARQQAGNIGSQVPVPVENLPVVAMKNGTTSDGKRARNESSEEPEETLVRPSRPEISSVLRTDPVGMLIKQLVASKKSRPAPSKAVSREVSSSSKAPTPSTMRPSAQNPPSVPAPPASPKLASDVQAGSKFARRPAPTEAPRAKAPVPAPVRTVSSSYERMMQQSTLFKQLPKAKKNPTCAPPPPPAPASTAAPIAKGPQPVQPKQGLGLGPAWSMPPPSLTAVAGSMLRPSASSGEVAAPRQLSPAFRQDSPGLLLSPGRDSINGVQHRVAGPFSADAAAERAKMAERAVDPRHRGSTVPPQGLRAGSVAPTNSATKRTRSREELITNITEQLRPFQETHVYRFHAEAFENLSIEAACAKMIGMDLMLASMLRGRMVLAMTTRQNDPEDNAECQALSSLLTASGCQMPPTLPGGTLGPPEYVFVHRNQPLARPELSDWVKRVPYIPIYLFGDRKPTVPVLLGGFEITPSLAALNDTGNRDVFINFFAMYATTSTVFVHPLTLLWSRAHSPLLALRTLSMMHNNSGVELTAANRIEGGSILRETNEDKFRESLLWSKPGPSDRELAQEIFEGAGQSGISISSGVCTADKNGVDDHSTGASFSAEMEAKEILLALSPMISTERLQSAHRRKVLVCDRSTTKLEQDARNYAASQPCK</sequence>
<organism evidence="3 4">
    <name type="scientific">Microbotryum silenes-dioicae</name>
    <dbReference type="NCBI Taxonomy" id="796604"/>
    <lineage>
        <taxon>Eukaryota</taxon>
        <taxon>Fungi</taxon>
        <taxon>Dikarya</taxon>
        <taxon>Basidiomycota</taxon>
        <taxon>Pucciniomycotina</taxon>
        <taxon>Microbotryomycetes</taxon>
        <taxon>Microbotryales</taxon>
        <taxon>Microbotryaceae</taxon>
        <taxon>Microbotryum</taxon>
    </lineage>
</organism>
<feature type="domain" description="Chromo" evidence="2">
    <location>
        <begin position="109"/>
        <end position="169"/>
    </location>
</feature>
<feature type="compositionally biased region" description="Polar residues" evidence="1">
    <location>
        <begin position="249"/>
        <end position="271"/>
    </location>
</feature>
<dbReference type="InterPro" id="IPR000953">
    <property type="entry name" value="Chromo/chromo_shadow_dom"/>
</dbReference>
<feature type="region of interest" description="Disordered" evidence="1">
    <location>
        <begin position="1"/>
        <end position="28"/>
    </location>
</feature>
<evidence type="ECO:0000313" key="4">
    <source>
        <dbReference type="Proteomes" id="UP000249464"/>
    </source>
</evidence>
<gene>
    <name evidence="3" type="primary">BQ5605_C037g11637</name>
    <name evidence="3" type="ORF">BQ5605_C037G11637</name>
</gene>
<dbReference type="EMBL" id="FQNC01000062">
    <property type="protein sequence ID" value="SGY94214.1"/>
    <property type="molecule type" value="Genomic_DNA"/>
</dbReference>
<dbReference type="Proteomes" id="UP000249464">
    <property type="component" value="Unassembled WGS sequence"/>
</dbReference>
<dbReference type="STRING" id="796604.A0A2X0N8U5"/>
<feature type="region of interest" description="Disordered" evidence="1">
    <location>
        <begin position="548"/>
        <end position="576"/>
    </location>
</feature>
<feature type="compositionally biased region" description="Low complexity" evidence="1">
    <location>
        <begin position="70"/>
        <end position="90"/>
    </location>
</feature>
<protein>
    <submittedName>
        <fullName evidence="3">BQ5605_C037g11637 protein</fullName>
    </submittedName>
</protein>
<reference evidence="3 4" key="1">
    <citation type="submission" date="2016-11" db="EMBL/GenBank/DDBJ databases">
        <authorList>
            <person name="Jaros S."/>
            <person name="Januszkiewicz K."/>
            <person name="Wedrychowicz H."/>
        </authorList>
    </citation>
    <scope>NUCLEOTIDE SEQUENCE [LARGE SCALE GENOMIC DNA]</scope>
</reference>
<dbReference type="PROSITE" id="PS50013">
    <property type="entry name" value="CHROMO_2"/>
    <property type="match status" value="1"/>
</dbReference>
<dbReference type="AlphaFoldDB" id="A0A2X0N8U5"/>
<feature type="region of interest" description="Disordered" evidence="1">
    <location>
        <begin position="486"/>
        <end position="531"/>
    </location>
</feature>
<accession>A0A2X0N8U5</accession>
<dbReference type="Gene3D" id="2.40.50.40">
    <property type="match status" value="1"/>
</dbReference>
<feature type="region of interest" description="Disordered" evidence="1">
    <location>
        <begin position="602"/>
        <end position="634"/>
    </location>
</feature>
<feature type="compositionally biased region" description="Low complexity" evidence="1">
    <location>
        <begin position="173"/>
        <end position="188"/>
    </location>
</feature>